<evidence type="ECO:0000256" key="3">
    <source>
        <dbReference type="ARBA" id="ARBA00023157"/>
    </source>
</evidence>
<accession>A0A5P8I0T5</accession>
<feature type="signal peptide" evidence="4">
    <location>
        <begin position="1"/>
        <end position="19"/>
    </location>
</feature>
<proteinExistence type="evidence at transcript level"/>
<keyword evidence="2" id="KW-0964">Secreted</keyword>
<dbReference type="InterPro" id="IPR004214">
    <property type="entry name" value="Conotoxin"/>
</dbReference>
<evidence type="ECO:0000313" key="5">
    <source>
        <dbReference type="EMBL" id="QFQ61078.1"/>
    </source>
</evidence>
<sequence>MQKLIILLLVAAVLMSTQAVLQEKRPKEKIKFLSKKKTDAEKQQKRLCPDYTEPCSHAHECCSWNCHNGHCTG</sequence>
<evidence type="ECO:0000256" key="4">
    <source>
        <dbReference type="SAM" id="SignalP"/>
    </source>
</evidence>
<feature type="chain" id="PRO_5024332003" evidence="4">
    <location>
        <begin position="20"/>
        <end position="73"/>
    </location>
</feature>
<dbReference type="EMBL" id="MN517395">
    <property type="protein sequence ID" value="QFQ61078.1"/>
    <property type="molecule type" value="mRNA"/>
</dbReference>
<protein>
    <submittedName>
        <fullName evidence="5">Conotoxin superfamily O2</fullName>
    </submittedName>
</protein>
<comment type="subcellular location">
    <subcellularLocation>
        <location evidence="1">Secreted</location>
    </subcellularLocation>
</comment>
<organism evidence="5">
    <name type="scientific">Conus magus</name>
    <name type="common">Magical cone</name>
    <dbReference type="NCBI Taxonomy" id="6492"/>
    <lineage>
        <taxon>Eukaryota</taxon>
        <taxon>Metazoa</taxon>
        <taxon>Spiralia</taxon>
        <taxon>Lophotrochozoa</taxon>
        <taxon>Mollusca</taxon>
        <taxon>Gastropoda</taxon>
        <taxon>Caenogastropoda</taxon>
        <taxon>Neogastropoda</taxon>
        <taxon>Conoidea</taxon>
        <taxon>Conidae</taxon>
        <taxon>Conus</taxon>
        <taxon>Pionoconus</taxon>
    </lineage>
</organism>
<dbReference type="AlphaFoldDB" id="A0A5P8I0T5"/>
<evidence type="ECO:0000256" key="2">
    <source>
        <dbReference type="ARBA" id="ARBA00022525"/>
    </source>
</evidence>
<dbReference type="GO" id="GO:0005576">
    <property type="term" value="C:extracellular region"/>
    <property type="evidence" value="ECO:0007669"/>
    <property type="project" value="UniProtKB-SubCell"/>
</dbReference>
<name>A0A5P8I0T5_CONMA</name>
<evidence type="ECO:0000256" key="1">
    <source>
        <dbReference type="ARBA" id="ARBA00004613"/>
    </source>
</evidence>
<dbReference type="Pfam" id="PF02950">
    <property type="entry name" value="Conotoxin"/>
    <property type="match status" value="1"/>
</dbReference>
<keyword evidence="3" id="KW-1015">Disulfide bond</keyword>
<keyword evidence="4" id="KW-0732">Signal</keyword>
<reference evidence="5" key="1">
    <citation type="journal article" date="2019" name="Mar. Drugs">
        <title>Conotoxin diversity in the venom gland transcriptome of the Magician's Cone, Pionoconus magus.</title>
        <authorList>
            <person name="Pardos-Blas J.R."/>
            <person name="Irisarri I."/>
            <person name="Abalde S."/>
            <person name="Tenorio M.J."/>
            <person name="Zardoya R."/>
        </authorList>
    </citation>
    <scope>NUCLEOTIDE SEQUENCE</scope>
    <source>
        <tissue evidence="5">Venom gland</tissue>
    </source>
</reference>
<dbReference type="GO" id="GO:0008200">
    <property type="term" value="F:ion channel inhibitor activity"/>
    <property type="evidence" value="ECO:0007669"/>
    <property type="project" value="InterPro"/>
</dbReference>